<sequence>MRRTKEAGVFMLTDFLVRLTIGSLAILGFQLSAIYFLLMVLLIGTHNKEFFGW</sequence>
<organism evidence="2 3">
    <name type="scientific">Aliivibrio salmonicida (strain LFI1238)</name>
    <name type="common">Vibrio salmonicida (strain LFI1238)</name>
    <dbReference type="NCBI Taxonomy" id="316275"/>
    <lineage>
        <taxon>Bacteria</taxon>
        <taxon>Pseudomonadati</taxon>
        <taxon>Pseudomonadota</taxon>
        <taxon>Gammaproteobacteria</taxon>
        <taxon>Vibrionales</taxon>
        <taxon>Vibrionaceae</taxon>
        <taxon>Aliivibrio</taxon>
    </lineage>
</organism>
<keyword evidence="3" id="KW-1185">Reference proteome</keyword>
<evidence type="ECO:0000313" key="2">
    <source>
        <dbReference type="EMBL" id="CAQ80387.1"/>
    </source>
</evidence>
<dbReference type="EMBL" id="FM178379">
    <property type="protein sequence ID" value="CAQ80387.1"/>
    <property type="molecule type" value="Genomic_DNA"/>
</dbReference>
<keyword evidence="1" id="KW-0472">Membrane</keyword>
<proteinExistence type="predicted"/>
<dbReference type="AlphaFoldDB" id="B6EM24"/>
<name>B6EM24_ALISL</name>
<dbReference type="HOGENOM" id="CLU_218474_0_0_6"/>
<dbReference type="eggNOG" id="ENOG5031NX1">
    <property type="taxonomic scope" value="Bacteria"/>
</dbReference>
<keyword evidence="1" id="KW-0812">Transmembrane</keyword>
<gene>
    <name evidence="2" type="ordered locus">VSAL_I2703</name>
</gene>
<dbReference type="Proteomes" id="UP000001730">
    <property type="component" value="Chromosome 1"/>
</dbReference>
<protein>
    <submittedName>
        <fullName evidence="2">Membrane protein</fullName>
    </submittedName>
</protein>
<accession>B6EM24</accession>
<dbReference type="KEGG" id="vsa:VSAL_I2703"/>
<keyword evidence="1" id="KW-1133">Transmembrane helix</keyword>
<evidence type="ECO:0000313" key="3">
    <source>
        <dbReference type="Proteomes" id="UP000001730"/>
    </source>
</evidence>
<reference evidence="2 3" key="1">
    <citation type="journal article" date="2008" name="BMC Genomics">
        <title>The genome sequence of the fish pathogen Aliivibrio salmonicida strain LFI1238 shows extensive evidence of gene decay.</title>
        <authorList>
            <person name="Hjerde E."/>
            <person name="Lorentzen M.S."/>
            <person name="Holden M.T."/>
            <person name="Seeger K."/>
            <person name="Paulsen S."/>
            <person name="Bason N."/>
            <person name="Churcher C."/>
            <person name="Harris D."/>
            <person name="Norbertczak H."/>
            <person name="Quail M.A."/>
            <person name="Sanders S."/>
            <person name="Thurston S."/>
            <person name="Parkhill J."/>
            <person name="Willassen N.P."/>
            <person name="Thomson N.R."/>
        </authorList>
    </citation>
    <scope>NUCLEOTIDE SEQUENCE [LARGE SCALE GENOMIC DNA]</scope>
    <source>
        <strain evidence="2 3">LFI1238</strain>
    </source>
</reference>
<feature type="transmembrane region" description="Helical" evidence="1">
    <location>
        <begin position="21"/>
        <end position="43"/>
    </location>
</feature>
<evidence type="ECO:0000256" key="1">
    <source>
        <dbReference type="SAM" id="Phobius"/>
    </source>
</evidence>